<feature type="chain" id="PRO_5012461485" evidence="1">
    <location>
        <begin position="18"/>
        <end position="360"/>
    </location>
</feature>
<dbReference type="Gene3D" id="2.120.10.30">
    <property type="entry name" value="TolB, C-terminal domain"/>
    <property type="match status" value="1"/>
</dbReference>
<dbReference type="AlphaFoldDB" id="A0A1W1WWX1"/>
<keyword evidence="4" id="KW-1185">Reference proteome</keyword>
<dbReference type="InterPro" id="IPR011042">
    <property type="entry name" value="6-blade_b-propeller_TolB-like"/>
</dbReference>
<dbReference type="EMBL" id="FWXD01000001">
    <property type="protein sequence ID" value="SMC16219.1"/>
    <property type="molecule type" value="Genomic_DNA"/>
</dbReference>
<dbReference type="STRING" id="1121001.SAMN02745857_00131"/>
<sequence>MRSWAWLLLLLMCQACADDAAQLRVPDGFRISAFARVPGARGMALGGQTLFVGSRGDAVYAVPLGRDGKAGEAVQIANGLTLPIGVAFRNGDLYASSVDRILRWPGIEAKPGKPPQPQVFYAGLPAERHHGGRYLGFGPDGWLYFGVGAPCNICAPEPDTYANLQRISPDGRKREVVARGIRNTVGFDWQPGSKALWFTDNGRDWLGDDLPSDELNRSTQPGQHFGYPYCHQGDLADPEFGAQHACSEFVPPAAKLGAHVASLGMRFYTGTQFPAAYRGQIFIAEHGSWNRSSKVGYRVVRARLDAQGRVAEVVPFIEGWLQGQAAWGRPVDIIVAPDGALLVSDDEGGVIWRVGYEGRR</sequence>
<evidence type="ECO:0000256" key="1">
    <source>
        <dbReference type="SAM" id="SignalP"/>
    </source>
</evidence>
<evidence type="ECO:0000313" key="4">
    <source>
        <dbReference type="Proteomes" id="UP000192761"/>
    </source>
</evidence>
<dbReference type="InterPro" id="IPR054539">
    <property type="entry name" value="Beta-prop_PDH"/>
</dbReference>
<dbReference type="SUPFAM" id="SSF50952">
    <property type="entry name" value="Soluble quinoprotein glucose dehydrogenase"/>
    <property type="match status" value="1"/>
</dbReference>
<organism evidence="3 4">
    <name type="scientific">Andreprevotia lacus DSM 23236</name>
    <dbReference type="NCBI Taxonomy" id="1121001"/>
    <lineage>
        <taxon>Bacteria</taxon>
        <taxon>Pseudomonadati</taxon>
        <taxon>Pseudomonadota</taxon>
        <taxon>Betaproteobacteria</taxon>
        <taxon>Neisseriales</taxon>
        <taxon>Chitinibacteraceae</taxon>
        <taxon>Andreprevotia</taxon>
    </lineage>
</organism>
<feature type="domain" description="Pyrroloquinoline quinone-dependent pyranose dehydrogenase beta-propeller" evidence="2">
    <location>
        <begin position="48"/>
        <end position="354"/>
    </location>
</feature>
<dbReference type="PANTHER" id="PTHR33546">
    <property type="entry name" value="LARGE, MULTIFUNCTIONAL SECRETED PROTEIN-RELATED"/>
    <property type="match status" value="1"/>
</dbReference>
<dbReference type="InterPro" id="IPR011041">
    <property type="entry name" value="Quinoprot_gluc/sorb_DH_b-prop"/>
</dbReference>
<dbReference type="Proteomes" id="UP000192761">
    <property type="component" value="Unassembled WGS sequence"/>
</dbReference>
<evidence type="ECO:0000313" key="3">
    <source>
        <dbReference type="EMBL" id="SMC16219.1"/>
    </source>
</evidence>
<dbReference type="Pfam" id="PF22807">
    <property type="entry name" value="TrAA12"/>
    <property type="match status" value="1"/>
</dbReference>
<name>A0A1W1WWX1_9NEIS</name>
<reference evidence="3 4" key="1">
    <citation type="submission" date="2017-04" db="EMBL/GenBank/DDBJ databases">
        <authorList>
            <person name="Afonso C.L."/>
            <person name="Miller P.J."/>
            <person name="Scott M.A."/>
            <person name="Spackman E."/>
            <person name="Goraichik I."/>
            <person name="Dimitrov K.M."/>
            <person name="Suarez D.L."/>
            <person name="Swayne D.E."/>
        </authorList>
    </citation>
    <scope>NUCLEOTIDE SEQUENCE [LARGE SCALE GENOMIC DNA]</scope>
    <source>
        <strain evidence="3 4">DSM 23236</strain>
    </source>
</reference>
<dbReference type="RefSeq" id="WP_217806936.1">
    <property type="nucleotide sequence ID" value="NZ_FWXD01000001.1"/>
</dbReference>
<accession>A0A1W1WWX1</accession>
<keyword evidence="1" id="KW-0732">Signal</keyword>
<dbReference type="PANTHER" id="PTHR33546:SF1">
    <property type="entry name" value="LARGE, MULTIFUNCTIONAL SECRETED PROTEIN"/>
    <property type="match status" value="1"/>
</dbReference>
<protein>
    <submittedName>
        <fullName evidence="3">Glucose/arabinose dehydrogenase, beta-propeller fold</fullName>
    </submittedName>
</protein>
<proteinExistence type="predicted"/>
<feature type="signal peptide" evidence="1">
    <location>
        <begin position="1"/>
        <end position="17"/>
    </location>
</feature>
<gene>
    <name evidence="3" type="ORF">SAMN02745857_00131</name>
</gene>
<evidence type="ECO:0000259" key="2">
    <source>
        <dbReference type="Pfam" id="PF22807"/>
    </source>
</evidence>